<dbReference type="Pfam" id="PF00459">
    <property type="entry name" value="Inositol_P"/>
    <property type="match status" value="1"/>
</dbReference>
<evidence type="ECO:0000256" key="2">
    <source>
        <dbReference type="ARBA" id="ARBA00013106"/>
    </source>
</evidence>
<keyword evidence="5 6" id="KW-0460">Magnesium</keyword>
<feature type="binding site" evidence="6">
    <location>
        <position position="101"/>
    </location>
    <ligand>
        <name>Mg(2+)</name>
        <dbReference type="ChEBI" id="CHEBI:18420"/>
        <label>1</label>
        <note>catalytic</note>
    </ligand>
</feature>
<sequence>MSTDTGAAGPKRPGAQELLDLAAAVAAEAGAMLAGERAAGGVSVLETKSSPTDVVTAMDKASEALITERIRAVRPRDGFFGEEGSAEPGSSGVRWIIDPIDGTVNYLYDQPEWAVSVAAEVDGAVVAGAVNVVRRAELFTAVRGGGARLNGEPISVNPAPELPQALVATGFAYAPELRAHQARLLTGVLSRVRDIRRGGSCAADLCSLAVGRVDAYYERGPHYWDWAAAGLIAAEAGARFGRVGGGEPGEDLTLLAAPPGLFEALSELLAPLEPDAPVQRA</sequence>
<dbReference type="SUPFAM" id="SSF56655">
    <property type="entry name" value="Carbohydrate phosphatase"/>
    <property type="match status" value="1"/>
</dbReference>
<comment type="catalytic activity">
    <reaction evidence="1">
        <text>a myo-inositol phosphate + H2O = myo-inositol + phosphate</text>
        <dbReference type="Rhea" id="RHEA:24056"/>
        <dbReference type="ChEBI" id="CHEBI:15377"/>
        <dbReference type="ChEBI" id="CHEBI:17268"/>
        <dbReference type="ChEBI" id="CHEBI:43474"/>
        <dbReference type="ChEBI" id="CHEBI:84139"/>
        <dbReference type="EC" id="3.1.3.25"/>
    </reaction>
</comment>
<dbReference type="PRINTS" id="PR00377">
    <property type="entry name" value="IMPHPHTASES"/>
</dbReference>
<dbReference type="OrthoDB" id="9772456at2"/>
<dbReference type="GO" id="GO:0046854">
    <property type="term" value="P:phosphatidylinositol phosphate biosynthetic process"/>
    <property type="evidence" value="ECO:0007669"/>
    <property type="project" value="InterPro"/>
</dbReference>
<protein>
    <recommendedName>
        <fullName evidence="2">inositol-phosphate phosphatase</fullName>
        <ecNumber evidence="2">3.1.3.25</ecNumber>
    </recommendedName>
</protein>
<keyword evidence="3 6" id="KW-0479">Metal-binding</keyword>
<dbReference type="GO" id="GO:0006020">
    <property type="term" value="P:inositol metabolic process"/>
    <property type="evidence" value="ECO:0007669"/>
    <property type="project" value="TreeGrafter"/>
</dbReference>
<dbReference type="PANTHER" id="PTHR20854">
    <property type="entry name" value="INOSITOL MONOPHOSPHATASE"/>
    <property type="match status" value="1"/>
</dbReference>
<dbReference type="GO" id="GO:0046872">
    <property type="term" value="F:metal ion binding"/>
    <property type="evidence" value="ECO:0007669"/>
    <property type="project" value="UniProtKB-KW"/>
</dbReference>
<dbReference type="InterPro" id="IPR020550">
    <property type="entry name" value="Inositol_monophosphatase_CS"/>
</dbReference>
<comment type="caution">
    <text evidence="7">The sequence shown here is derived from an EMBL/GenBank/DDBJ whole genome shotgun (WGS) entry which is preliminary data.</text>
</comment>
<evidence type="ECO:0000256" key="4">
    <source>
        <dbReference type="ARBA" id="ARBA00022801"/>
    </source>
</evidence>
<feature type="binding site" evidence="6">
    <location>
        <position position="98"/>
    </location>
    <ligand>
        <name>Mg(2+)</name>
        <dbReference type="ChEBI" id="CHEBI:18420"/>
        <label>1</label>
        <note>catalytic</note>
    </ligand>
</feature>
<feature type="binding site" evidence="6">
    <location>
        <position position="225"/>
    </location>
    <ligand>
        <name>Mg(2+)</name>
        <dbReference type="ChEBI" id="CHEBI:18420"/>
        <label>1</label>
        <note>catalytic</note>
    </ligand>
</feature>
<proteinExistence type="predicted"/>
<dbReference type="Gene3D" id="3.40.190.80">
    <property type="match status" value="1"/>
</dbReference>
<evidence type="ECO:0000256" key="6">
    <source>
        <dbReference type="PIRSR" id="PIRSR600760-2"/>
    </source>
</evidence>
<dbReference type="PROSITE" id="PS00629">
    <property type="entry name" value="IMP_1"/>
    <property type="match status" value="1"/>
</dbReference>
<dbReference type="InterPro" id="IPR000760">
    <property type="entry name" value="Inositol_monophosphatase-like"/>
</dbReference>
<evidence type="ECO:0000256" key="3">
    <source>
        <dbReference type="ARBA" id="ARBA00022723"/>
    </source>
</evidence>
<dbReference type="RefSeq" id="WP_106252695.1">
    <property type="nucleotide sequence ID" value="NZ_PVZC01000010.1"/>
</dbReference>
<dbReference type="Gene3D" id="3.30.540.10">
    <property type="entry name" value="Fructose-1,6-Bisphosphatase, subunit A, domain 1"/>
    <property type="match status" value="1"/>
</dbReference>
<name>A0A2T0PU59_9ACTN</name>
<feature type="binding site" evidence="6">
    <location>
        <position position="100"/>
    </location>
    <ligand>
        <name>Mg(2+)</name>
        <dbReference type="ChEBI" id="CHEBI:18420"/>
        <label>1</label>
        <note>catalytic</note>
    </ligand>
</feature>
<keyword evidence="4" id="KW-0378">Hydrolase</keyword>
<gene>
    <name evidence="7" type="ORF">CLV72_110197</name>
</gene>
<dbReference type="GO" id="GO:0007165">
    <property type="term" value="P:signal transduction"/>
    <property type="evidence" value="ECO:0007669"/>
    <property type="project" value="TreeGrafter"/>
</dbReference>
<evidence type="ECO:0000313" key="8">
    <source>
        <dbReference type="Proteomes" id="UP000237846"/>
    </source>
</evidence>
<dbReference type="GO" id="GO:0008934">
    <property type="term" value="F:inositol monophosphate 1-phosphatase activity"/>
    <property type="evidence" value="ECO:0007669"/>
    <property type="project" value="TreeGrafter"/>
</dbReference>
<dbReference type="PROSITE" id="PS00630">
    <property type="entry name" value="IMP_2"/>
    <property type="match status" value="1"/>
</dbReference>
<keyword evidence="8" id="KW-1185">Reference proteome</keyword>
<evidence type="ECO:0000256" key="1">
    <source>
        <dbReference type="ARBA" id="ARBA00001033"/>
    </source>
</evidence>
<dbReference type="PANTHER" id="PTHR20854:SF4">
    <property type="entry name" value="INOSITOL-1-MONOPHOSPHATASE-RELATED"/>
    <property type="match status" value="1"/>
</dbReference>
<accession>A0A2T0PU59</accession>
<dbReference type="EC" id="3.1.3.25" evidence="2"/>
<feature type="binding site" evidence="6">
    <location>
        <position position="82"/>
    </location>
    <ligand>
        <name>Mg(2+)</name>
        <dbReference type="ChEBI" id="CHEBI:18420"/>
        <label>1</label>
        <note>catalytic</note>
    </ligand>
</feature>
<evidence type="ECO:0000256" key="5">
    <source>
        <dbReference type="ARBA" id="ARBA00022842"/>
    </source>
</evidence>
<reference evidence="7 8" key="1">
    <citation type="submission" date="2018-03" db="EMBL/GenBank/DDBJ databases">
        <title>Genomic Encyclopedia of Archaeal and Bacterial Type Strains, Phase II (KMG-II): from individual species to whole genera.</title>
        <authorList>
            <person name="Goeker M."/>
        </authorList>
    </citation>
    <scope>NUCLEOTIDE SEQUENCE [LARGE SCALE GENOMIC DNA]</scope>
    <source>
        <strain evidence="7 8">DSM 45601</strain>
    </source>
</reference>
<dbReference type="AlphaFoldDB" id="A0A2T0PU59"/>
<dbReference type="Proteomes" id="UP000237846">
    <property type="component" value="Unassembled WGS sequence"/>
</dbReference>
<evidence type="ECO:0000313" key="7">
    <source>
        <dbReference type="EMBL" id="PRX92437.1"/>
    </source>
</evidence>
<organism evidence="7 8">
    <name type="scientific">Allonocardiopsis opalescens</name>
    <dbReference type="NCBI Taxonomy" id="1144618"/>
    <lineage>
        <taxon>Bacteria</taxon>
        <taxon>Bacillati</taxon>
        <taxon>Actinomycetota</taxon>
        <taxon>Actinomycetes</taxon>
        <taxon>Streptosporangiales</taxon>
        <taxon>Allonocardiopsis</taxon>
    </lineage>
</organism>
<dbReference type="EMBL" id="PVZC01000010">
    <property type="protein sequence ID" value="PRX92437.1"/>
    <property type="molecule type" value="Genomic_DNA"/>
</dbReference>
<dbReference type="InterPro" id="IPR020583">
    <property type="entry name" value="Inositol_monoP_metal-BS"/>
</dbReference>
<comment type="cofactor">
    <cofactor evidence="6">
        <name>Mg(2+)</name>
        <dbReference type="ChEBI" id="CHEBI:18420"/>
    </cofactor>
</comment>